<evidence type="ECO:0000313" key="2">
    <source>
        <dbReference type="Proteomes" id="UP000311919"/>
    </source>
</evidence>
<reference evidence="1 2" key="1">
    <citation type="submission" date="2019-03" db="EMBL/GenBank/DDBJ databases">
        <title>An improved genome assembly of the fluke Schistosoma japonicum.</title>
        <authorList>
            <person name="Hu W."/>
            <person name="Luo F."/>
            <person name="Yin M."/>
            <person name="Mo X."/>
            <person name="Sun C."/>
            <person name="Wu Q."/>
            <person name="Zhu B."/>
            <person name="Xiang M."/>
            <person name="Wang J."/>
            <person name="Wang Y."/>
            <person name="Zhang T."/>
            <person name="Xu B."/>
            <person name="Zheng H."/>
            <person name="Feng Z."/>
        </authorList>
    </citation>
    <scope>NUCLEOTIDE SEQUENCE [LARGE SCALE GENOMIC DNA]</scope>
    <source>
        <strain evidence="1">HuSjv2</strain>
        <tissue evidence="1">Worms</tissue>
    </source>
</reference>
<sequence length="300" mass="34747">MVRASPSEQYDKLGLLSNSYSFHWETNSFNSAFNKTNIDTTNVAYNFKLYEKAKYKSFLLIFYKTTKHKIEKTFNNLQRHQHYHHDDHRVIHNTNYAYNKGEDTMSIPNNVQQATDKKQCRISNEMNIKYTQFHNASNDNTLQSLNSSSSSLGRIVHHNGANVYNLDNDDTFTLNGGIQCKTISKICQQIAMQLESSLHTRSNNVHNHHVIDNAGILRQLLTNGMMPTKLFLLNYTHPLALDMHKSVKLMNSSSIINDNNQSTCEFYQKLNNLPDQLKQSIGYMEVKHLKQEFNYLTQTI</sequence>
<dbReference type="Proteomes" id="UP000311919">
    <property type="component" value="Unassembled WGS sequence"/>
</dbReference>
<gene>
    <name evidence="1" type="ORF">EWB00_003646</name>
</gene>
<keyword evidence="2" id="KW-1185">Reference proteome</keyword>
<name>A0A4Z2DW31_SCHJA</name>
<protein>
    <submittedName>
        <fullName evidence="1">Uncharacterized protein</fullName>
    </submittedName>
</protein>
<dbReference type="AlphaFoldDB" id="A0A4Z2DW31"/>
<accession>A0A4Z2DW31</accession>
<proteinExistence type="predicted"/>
<evidence type="ECO:0000313" key="1">
    <source>
        <dbReference type="EMBL" id="TNN20588.1"/>
    </source>
</evidence>
<dbReference type="OrthoDB" id="6259205at2759"/>
<organism evidence="1 2">
    <name type="scientific">Schistosoma japonicum</name>
    <name type="common">Blood fluke</name>
    <dbReference type="NCBI Taxonomy" id="6182"/>
    <lineage>
        <taxon>Eukaryota</taxon>
        <taxon>Metazoa</taxon>
        <taxon>Spiralia</taxon>
        <taxon>Lophotrochozoa</taxon>
        <taxon>Platyhelminthes</taxon>
        <taxon>Trematoda</taxon>
        <taxon>Digenea</taxon>
        <taxon>Strigeidida</taxon>
        <taxon>Schistosomatoidea</taxon>
        <taxon>Schistosomatidae</taxon>
        <taxon>Schistosoma</taxon>
    </lineage>
</organism>
<comment type="caution">
    <text evidence="1">The sequence shown here is derived from an EMBL/GenBank/DDBJ whole genome shotgun (WGS) entry which is preliminary data.</text>
</comment>
<dbReference type="EMBL" id="SKCS01000022">
    <property type="protein sequence ID" value="TNN20588.1"/>
    <property type="molecule type" value="Genomic_DNA"/>
</dbReference>